<evidence type="ECO:0000313" key="1">
    <source>
        <dbReference type="EMBL" id="KAH9699834.1"/>
    </source>
</evidence>
<accession>A0ACB8IRX6</accession>
<comment type="caution">
    <text evidence="1">The sequence shown here is derived from an EMBL/GenBank/DDBJ whole genome shotgun (WGS) entry which is preliminary data.</text>
</comment>
<organism evidence="1 2">
    <name type="scientific">Citrus sinensis</name>
    <name type="common">Sweet orange</name>
    <name type="synonym">Citrus aurantium var. sinensis</name>
    <dbReference type="NCBI Taxonomy" id="2711"/>
    <lineage>
        <taxon>Eukaryota</taxon>
        <taxon>Viridiplantae</taxon>
        <taxon>Streptophyta</taxon>
        <taxon>Embryophyta</taxon>
        <taxon>Tracheophyta</taxon>
        <taxon>Spermatophyta</taxon>
        <taxon>Magnoliopsida</taxon>
        <taxon>eudicotyledons</taxon>
        <taxon>Gunneridae</taxon>
        <taxon>Pentapetalae</taxon>
        <taxon>rosids</taxon>
        <taxon>malvids</taxon>
        <taxon>Sapindales</taxon>
        <taxon>Rutaceae</taxon>
        <taxon>Aurantioideae</taxon>
        <taxon>Citrus</taxon>
    </lineage>
</organism>
<reference evidence="2" key="1">
    <citation type="journal article" date="2023" name="Hortic. Res.">
        <title>A chromosome-level phased genome enabling allele-level studies in sweet orange: a case study on citrus Huanglongbing tolerance.</title>
        <authorList>
            <person name="Wu B."/>
            <person name="Yu Q."/>
            <person name="Deng Z."/>
            <person name="Duan Y."/>
            <person name="Luo F."/>
            <person name="Gmitter F. Jr."/>
        </authorList>
    </citation>
    <scope>NUCLEOTIDE SEQUENCE [LARGE SCALE GENOMIC DNA]</scope>
    <source>
        <strain evidence="2">cv. Valencia</strain>
    </source>
</reference>
<dbReference type="Proteomes" id="UP000829398">
    <property type="component" value="Chromosome 8"/>
</dbReference>
<protein>
    <submittedName>
        <fullName evidence="1">Ribonuclease H protein</fullName>
    </submittedName>
</protein>
<evidence type="ECO:0000313" key="2">
    <source>
        <dbReference type="Proteomes" id="UP000829398"/>
    </source>
</evidence>
<gene>
    <name evidence="1" type="ORF">KPL71_024519</name>
</gene>
<sequence length="1820" mass="207607">MADDRSTKKAKFRAQSDVGDNSERPSFRDQLMKSQKDTEEELFGCDEDLDLNPEDVLFMNTESMPSITFSPKVHEQLIKPWQNTVVVKLLGRRIGYRALCNRLESLWNMTPGFNIIDLENDFYLVRFKNEGDAEYALTSGPWTIMGHYLTVQPWSPHFDSSNGEIDKVVAWIRLPGMALHYYHKKILRRLGQIIGSVIRIDYNTESAQRGKFARIAVEIDLKSPLISQFQLDGKVQRVEYENLPVICFHCRKYGHYMESCSDKEKNGLTEDDVLTPVDLAEQQWMSKAGRDSQHEPKFGPWMVVARKGKLRVEKESNSNQATEQVFRGKYGKESRFNILANLEEEESNHEEKQEALMERTHRDINTINSSPTWSSKNRPIRRKNGHQSANPTDPGHMDTSIGWHATSLTKENTTPQSPLHTHVSRGYPNLHASHASPNPLPLPVYIPTSLNPLHHSAISFSADNPTAPLLMDEVQPKTFNGHNSAGGHIPLSELDGDPPNSNGLAANMDMEDDANDSDYVATSEDGAESSEGDVSLVEETAMDLAEEASRPLHGKQADDFIKCSGFDHSHRIEASGFSGGIWILWRGYYEVEVSFNHKQFVHFKISKNNILESWITAVYASPTPSLRRQLWDHLDFLAKTVHGPWLVGGDFNSILCADEKRGGSTHTSGVCGLFKGWFNQNGMFDLNFHGPRYTWSRGLLMKRLDRAISNTEWLNKYPDNAVLHLPKISSDHRPILVRFSNEANSARGQKPFRFLAAWLTDNSFGEFVSNAWINSLPYLNAADIFVKKALVWNRDHFGNIFQRKRWILARLGGIQKVLENNNRRSLVRLELKLKKELEEILTQEEILWLQKSRKDWLAQGDRNTAYFHQKTLARRRRNRITTIKNDNGEWLVDNEIIKQHATSFFSDLYTSETLAFRPYPIRGCFPILDAVLTQGLTTPIEDNEIRQTIFSMKPLKAPGVDGLHAIFYQTQWHIVGHSFCKFIKHSFSSGSIPKEINTTLLVLIPKVDHPVNLKMYRPISLCTVAYKTISKIVANRLQALMPILIGPQQTSFVPGRHIIDNIVIAQEVIHSMRKKTGKKGFMVIKVDLEKAYDRLNWEFIYETLQETRLPRDMIQLIMECITSVTMKVLWNGEASDEFVPSRANIEQAGVINMVLNTFCQSSEAKVNKTKSQVFFSKNISARSMKRIGAELGFPVTKDLGMYLGMPLLHTRVSQHTYHNIIDKVEKRLSGWHASLLSLAGRITLAQTVLQAIPVYAMQTTSLPTRIKLKIDKACRKFIWSGNSNQQRMSMVSWDTLCKPKAYGGLGLKDLNVMNQALLMKLSWGVISAKDSLWVRVLCTKYGVNISNPPLSLPTRYGSHMWKAIGKIWRDTMSSVCWSIGDGKRIRFWWDCWVHKDKSLASQVISPISDHLTHLMVADCVAENGQWNWALFDHFLPNTAIMKIASILPPSVLIGPDQFYWSHSNQGNFSVSSAYYAISPPDNLLQDNSWKLAWKWQGPQGVKVFIWLALHGRLKTKAEIARRHMLINTECDRCGAPVEDILHVLRDCMATKGFWYRVIPVEMRQRFFQASFKEWMMNNLQNAWPIYGVRNWICFFGIAIWRLWYWRNQFWVNGQSMDGLSMVNDVKARTEEVILLQGSSLNLTNKKVNKWIGWSLPNWPWCKLNSDGACKVTGVAAAGGLIRDHNGHWVAGFGMNLGTCSVTMAELWGLYQGLLLAWNKGIRWLYAEVDSRCVTQLVKNNMVNYNEFSPLIHAIQELIRRNWRVEITHVYREANFAADCLATLACSIPLGLHVFNSPPKGVLQFMSQDIYGVAYPRLVIS</sequence>
<name>A0ACB8IRX6_CITSI</name>
<proteinExistence type="predicted"/>
<keyword evidence="2" id="KW-1185">Reference proteome</keyword>
<dbReference type="EMBL" id="CM039177">
    <property type="protein sequence ID" value="KAH9699834.1"/>
    <property type="molecule type" value="Genomic_DNA"/>
</dbReference>